<protein>
    <submittedName>
        <fullName evidence="1">Putative restriction alleviation protein</fullName>
    </submittedName>
</protein>
<evidence type="ECO:0000313" key="1">
    <source>
        <dbReference type="EMBL" id="QJA87199.1"/>
    </source>
</evidence>
<reference evidence="1" key="1">
    <citation type="submission" date="2020-03" db="EMBL/GenBank/DDBJ databases">
        <title>The deep terrestrial virosphere.</title>
        <authorList>
            <person name="Holmfeldt K."/>
            <person name="Nilsson E."/>
            <person name="Simone D."/>
            <person name="Lopez-Fernandez M."/>
            <person name="Wu X."/>
            <person name="de Brujin I."/>
            <person name="Lundin D."/>
            <person name="Andersson A."/>
            <person name="Bertilsson S."/>
            <person name="Dopson M."/>
        </authorList>
    </citation>
    <scope>NUCLEOTIDE SEQUENCE</scope>
    <source>
        <strain evidence="1">MM415B03038</strain>
    </source>
</reference>
<dbReference type="AlphaFoldDB" id="A0A6M3KYQ1"/>
<gene>
    <name evidence="1" type="ORF">MM415B03038_0016</name>
</gene>
<sequence>MIKCPFCREKMIYGYDQNRNYILMCDNDECKMIVRTKRHYHDAEDIMNDLALYWELTEEIDENGRNKIKWKGLKD</sequence>
<dbReference type="EMBL" id="MT142687">
    <property type="protein sequence ID" value="QJA87199.1"/>
    <property type="molecule type" value="Genomic_DNA"/>
</dbReference>
<name>A0A6M3KYQ1_9ZZZZ</name>
<accession>A0A6M3KYQ1</accession>
<proteinExistence type="predicted"/>
<organism evidence="1">
    <name type="scientific">viral metagenome</name>
    <dbReference type="NCBI Taxonomy" id="1070528"/>
    <lineage>
        <taxon>unclassified sequences</taxon>
        <taxon>metagenomes</taxon>
        <taxon>organismal metagenomes</taxon>
    </lineage>
</organism>